<name>A0A0X3PA72_SCHSO</name>
<feature type="region of interest" description="Disordered" evidence="1">
    <location>
        <begin position="375"/>
        <end position="430"/>
    </location>
</feature>
<gene>
    <name evidence="2" type="ORF">TR125997</name>
</gene>
<sequence length="627" mass="67034">TSTSPSEVRQDANNLSMDQGPVVEETESVPSADERTALFEQDQFRTSADFKSTDTITDEALVDALGKATGDQLKRLAAPKLASRFSLWDLLILRCKVGETPDAVLALFLLEFLVFVRCVQDFLRRQLDRTETTFSLPAAQDSQWSKEQAPLSSAAAAVGEDIDGSPSSYWALKTHRPPPSMTVPAQHNEDILSTPQAQPFVTVACGFVQIETTEQVVILGLARGTYKCRLPLEFGKLTETVSTKLPQTDTPTPNSQHLTCPVRPEDCSTQCCVSKAPRTGATAVFNRSPSSQSTTVVEHSAPLQPFSGQSVVTEPPPTVGHLLLATQSVSQVDTVGQTVYREPTTPKQWIYIPPNVKKPNMAPLKFYQSAPLSISTTPRETSVLPHRSLSLASGRDSRSAGVARSSEMAPSSSAPPSQSSAVLGPTTSLVPPVRGCPSPCPPIMTSRSLIPSHLPFRGPDWPIPDKWISSGRFQPLMLDSGSPSQLVLESVSGGVFHRTTGRLVFHAPPGSSPLLLSPPTSTCTTTSSDATISSVISNSVTVFSADDSSTALPKSALELSHGPRWMENSLSIYPASIPPQPSAPGQAPLQTERISTSNRVVGARFKVGDKGQDLIKAASAEGFQASD</sequence>
<evidence type="ECO:0000313" key="2">
    <source>
        <dbReference type="EMBL" id="JAP44066.1"/>
    </source>
</evidence>
<evidence type="ECO:0000256" key="1">
    <source>
        <dbReference type="SAM" id="MobiDB-lite"/>
    </source>
</evidence>
<feature type="compositionally biased region" description="Polar residues" evidence="1">
    <location>
        <begin position="1"/>
        <end position="17"/>
    </location>
</feature>
<dbReference type="EMBL" id="GEEE01019159">
    <property type="protein sequence ID" value="JAP44066.1"/>
    <property type="molecule type" value="Transcribed_RNA"/>
</dbReference>
<proteinExistence type="predicted"/>
<dbReference type="AlphaFoldDB" id="A0A0X3PA72"/>
<accession>A0A0X3PA72</accession>
<feature type="region of interest" description="Disordered" evidence="1">
    <location>
        <begin position="1"/>
        <end position="32"/>
    </location>
</feature>
<feature type="non-terminal residue" evidence="2">
    <location>
        <position position="1"/>
    </location>
</feature>
<reference evidence="2" key="1">
    <citation type="submission" date="2016-01" db="EMBL/GenBank/DDBJ databases">
        <title>Reference transcriptome for the parasite Schistocephalus solidus: insights into the molecular evolution of parasitism.</title>
        <authorList>
            <person name="Hebert F.O."/>
            <person name="Grambauer S."/>
            <person name="Barber I."/>
            <person name="Landry C.R."/>
            <person name="Aubin-Horth N."/>
        </authorList>
    </citation>
    <scope>NUCLEOTIDE SEQUENCE</scope>
</reference>
<organism evidence="2">
    <name type="scientific">Schistocephalus solidus</name>
    <name type="common">Tapeworm</name>
    <dbReference type="NCBI Taxonomy" id="70667"/>
    <lineage>
        <taxon>Eukaryota</taxon>
        <taxon>Metazoa</taxon>
        <taxon>Spiralia</taxon>
        <taxon>Lophotrochozoa</taxon>
        <taxon>Platyhelminthes</taxon>
        <taxon>Cestoda</taxon>
        <taxon>Eucestoda</taxon>
        <taxon>Diphyllobothriidea</taxon>
        <taxon>Diphyllobothriidae</taxon>
        <taxon>Schistocephalus</taxon>
    </lineage>
</organism>
<protein>
    <submittedName>
        <fullName evidence="2">Uncharacterized protein</fullName>
    </submittedName>
</protein>
<feature type="compositionally biased region" description="Low complexity" evidence="1">
    <location>
        <begin position="405"/>
        <end position="421"/>
    </location>
</feature>